<dbReference type="Pfam" id="PF13419">
    <property type="entry name" value="HAD_2"/>
    <property type="match status" value="1"/>
</dbReference>
<dbReference type="InterPro" id="IPR010976">
    <property type="entry name" value="B-phosphoglucomutase_hydrolase"/>
</dbReference>
<evidence type="ECO:0000313" key="3">
    <source>
        <dbReference type="Proteomes" id="UP001595692"/>
    </source>
</evidence>
<name>A0ABV8CLM5_9GAMM</name>
<dbReference type="SFLD" id="SFLDG01135">
    <property type="entry name" value="C1.5.6:_HAD__Beta-PGM__Phospha"/>
    <property type="match status" value="1"/>
</dbReference>
<dbReference type="SFLD" id="SFLDS00003">
    <property type="entry name" value="Haloacid_Dehalogenase"/>
    <property type="match status" value="1"/>
</dbReference>
<dbReference type="InterPro" id="IPR041492">
    <property type="entry name" value="HAD_2"/>
</dbReference>
<dbReference type="NCBIfam" id="TIGR02009">
    <property type="entry name" value="PGMB-YQAB-SF"/>
    <property type="match status" value="1"/>
</dbReference>
<evidence type="ECO:0000313" key="2">
    <source>
        <dbReference type="EMBL" id="MFC3912756.1"/>
    </source>
</evidence>
<dbReference type="PANTHER" id="PTHR43481:SF4">
    <property type="entry name" value="GLYCEROL-1-PHOSPHATE PHOSPHOHYDROLASE 1-RELATED"/>
    <property type="match status" value="1"/>
</dbReference>
<dbReference type="InterPro" id="IPR006439">
    <property type="entry name" value="HAD-SF_hydro_IA"/>
</dbReference>
<dbReference type="EMBL" id="JBHSAF010000002">
    <property type="protein sequence ID" value="MFC3912756.1"/>
    <property type="molecule type" value="Genomic_DNA"/>
</dbReference>
<comment type="caution">
    <text evidence="2">The sequence shown here is derived from an EMBL/GenBank/DDBJ whole genome shotgun (WGS) entry which is preliminary data.</text>
</comment>
<gene>
    <name evidence="2" type="ORF">ACFOSS_04640</name>
</gene>
<dbReference type="SFLD" id="SFLDG01129">
    <property type="entry name" value="C1.5:_HAD__Beta-PGM__Phosphata"/>
    <property type="match status" value="1"/>
</dbReference>
<dbReference type="Proteomes" id="UP001595692">
    <property type="component" value="Unassembled WGS sequence"/>
</dbReference>
<dbReference type="RefSeq" id="WP_377150994.1">
    <property type="nucleotide sequence ID" value="NZ_JBHSAF010000002.1"/>
</dbReference>
<dbReference type="CDD" id="cd07505">
    <property type="entry name" value="HAD_BPGM-like"/>
    <property type="match status" value="1"/>
</dbReference>
<protein>
    <submittedName>
        <fullName evidence="2">HAD family hydrolase</fullName>
    </submittedName>
</protein>
<dbReference type="Gene3D" id="1.10.150.240">
    <property type="entry name" value="Putative phosphatase, domain 2"/>
    <property type="match status" value="1"/>
</dbReference>
<dbReference type="InterPro" id="IPR051806">
    <property type="entry name" value="HAD-like_SPP"/>
</dbReference>
<dbReference type="Gene3D" id="3.40.50.1000">
    <property type="entry name" value="HAD superfamily/HAD-like"/>
    <property type="match status" value="1"/>
</dbReference>
<accession>A0ABV8CLM5</accession>
<comment type="similarity">
    <text evidence="1">Belongs to the HAD-like hydrolase superfamily. CbbY/CbbZ/Gph/YieH family.</text>
</comment>
<dbReference type="InterPro" id="IPR023198">
    <property type="entry name" value="PGP-like_dom2"/>
</dbReference>
<dbReference type="SUPFAM" id="SSF56784">
    <property type="entry name" value="HAD-like"/>
    <property type="match status" value="1"/>
</dbReference>
<dbReference type="PANTHER" id="PTHR43481">
    <property type="entry name" value="FRUCTOSE-1-PHOSPHATE PHOSPHATASE"/>
    <property type="match status" value="1"/>
</dbReference>
<reference evidence="3" key="1">
    <citation type="journal article" date="2019" name="Int. J. Syst. Evol. Microbiol.">
        <title>The Global Catalogue of Microorganisms (GCM) 10K type strain sequencing project: providing services to taxonomists for standard genome sequencing and annotation.</title>
        <authorList>
            <consortium name="The Broad Institute Genomics Platform"/>
            <consortium name="The Broad Institute Genome Sequencing Center for Infectious Disease"/>
            <person name="Wu L."/>
            <person name="Ma J."/>
        </authorList>
    </citation>
    <scope>NUCLEOTIDE SEQUENCE [LARGE SCALE GENOMIC DNA]</scope>
    <source>
        <strain evidence="3">CCUG 54939</strain>
    </source>
</reference>
<organism evidence="2 3">
    <name type="scientific">Pseudaeromonas sharmana</name>
    <dbReference type="NCBI Taxonomy" id="328412"/>
    <lineage>
        <taxon>Bacteria</taxon>
        <taxon>Pseudomonadati</taxon>
        <taxon>Pseudomonadota</taxon>
        <taxon>Gammaproteobacteria</taxon>
        <taxon>Aeromonadales</taxon>
        <taxon>Aeromonadaceae</taxon>
        <taxon>Pseudaeromonas</taxon>
    </lineage>
</organism>
<proteinExistence type="inferred from homology"/>
<sequence>MILERFKALIFDMDGTLVDSMPLHLAAWMATAQEYGFQCDAQWLYAHGGVPSRKIAAKLASQQNLTLDPQQVAATKTAHYVARIASATPFPEMMSLVERAHGHWPMAIGTGSLHANAERILEQSGLGRFIHTVVAADDVLEHKPAPDTFLQAARLLQVKAEDCLVFEDTEIGCQAALAAGMACVMVVDGVPDWSGVRYP</sequence>
<evidence type="ECO:0000256" key="1">
    <source>
        <dbReference type="ARBA" id="ARBA00006171"/>
    </source>
</evidence>
<keyword evidence="3" id="KW-1185">Reference proteome</keyword>
<dbReference type="InterPro" id="IPR036412">
    <property type="entry name" value="HAD-like_sf"/>
</dbReference>
<dbReference type="NCBIfam" id="TIGR01509">
    <property type="entry name" value="HAD-SF-IA-v3"/>
    <property type="match status" value="1"/>
</dbReference>
<keyword evidence="2" id="KW-0378">Hydrolase</keyword>
<dbReference type="GO" id="GO:0016787">
    <property type="term" value="F:hydrolase activity"/>
    <property type="evidence" value="ECO:0007669"/>
    <property type="project" value="UniProtKB-KW"/>
</dbReference>
<dbReference type="InterPro" id="IPR023214">
    <property type="entry name" value="HAD_sf"/>
</dbReference>